<dbReference type="PANTHER" id="PTHR43642">
    <property type="entry name" value="HYBRID SIGNAL TRANSDUCTION HISTIDINE KINASE G"/>
    <property type="match status" value="1"/>
</dbReference>
<dbReference type="InterPro" id="IPR053159">
    <property type="entry name" value="Hybrid_Histidine_Kinase"/>
</dbReference>
<dbReference type="Proteomes" id="UP000266841">
    <property type="component" value="Unassembled WGS sequence"/>
</dbReference>
<evidence type="ECO:0000259" key="2">
    <source>
        <dbReference type="Pfam" id="PF13191"/>
    </source>
</evidence>
<accession>K0TGE4</accession>
<dbReference type="SUPFAM" id="SSF52540">
    <property type="entry name" value="P-loop containing nucleoside triphosphate hydrolases"/>
    <property type="match status" value="1"/>
</dbReference>
<sequence>MADEGSDLGRHAGEGQGRLISLNSCIEWNGRLEELQKSSGSTNDVAEMIEARLSYFGRGAILALLIVEDLAKGGAGCSLSGVSPDEIQIRVGYEGPMDGLSETPEMLLELLESLMGMEIISSEQPERAGGEEEETTADTLRRVGQILFPIFSRGRPLPDLAEANGKDVARGGGEKDPCSRAAMRTRQDDSKDEEIPRPEGKGRQKRSLGDGAFKSKRNSNSSMLEESLSGLGLPLSLQLLLGGLLEPTEGAQFRSLTEVCRELHQITDRPEIFLHGRVPGTLDFEGPSIIGRGAEMSRLVEAALRVQHANRDAAHTNTFAGISGEAGSGKSYLVESMQSALVDRGWIYLRCKFDRLMQSQSLATIASCFEPFFEHIAEVASQGADVEFVTGPFRNNLSASGIVVLSDFIPSLRAIFPDIFESIVVDSTEELPQPNNGNSTVFGGSVNVIPDEEDDIVSGTGSRSNRLHYLFRCLIQSISSPESPILLFLDDLQWCDETGLALLGSILMDVDHLAADGRDTQRLCVVGTFRTNTENDCLPAWLEKIQESSTMNVENIAIEKMPLSDANLMISEALGLSERHTLELTKVAYTKTLGNVLCLREFLRNLVDEEILHFSLVDRRWVWDIDEVKFKSVNDDIANLVTKKIIRMPADVQRALTVASCFGARLDQSALRIMVECERFQDIIPRLELASQEGMIGKEGQSFRFSHDMVQQAAYELLGDAELADLHYEIGTHFLQFSSRPTRRPSDGHFDPTLFIAANQIHAADALRASNFDDASSLIKYAQLFLAVGERSVGVADFHSALKYLQCGIGFLPEDRWRTDYSLSLSLYESACLSAFACGHTESMTTFLNEILDNARTLEDKMNGLYVLVQSHAKSGKFKETIEMTFSILEDLGETFPRAPTPAVVRNALLLGKELLSNYSTSDVVNAPSIKDFRKLWAVKFLSYIQTWVFMIHPALMPLTACRIVEIMVNHGVICECAFGLSCVSYCQIAFLGDIAEGYRLSKLAVSLLENLPNGERLLPKLKSICFNLVNFWVEPLQATASSLLQCHHDALAVGDLEYACLALQFHCNQIASNGTDLRQVEARFAFALDTLKRLHHMTTLPNLLVQYSKVVLLAGSDVDPFDGLEHVARDEADLLRRAVDRGQKSLAQILLINRLVVAFHTRDHGKAAATYLRLEREMRPTPSFVPPFALQTFFGGLTAFRMARGQARPAGSDAPSGWLKMGDACITTYRAWEAHSPWNWRNKLLLLEAERAYTRGEMETARAKYGESAAAARRHRFVNEEGLAYELAADFHGARDDRAERDRCLDQARDCYQSWGAATLSDRPAYPLGEHLPLRLHDERQVDRDRVRPPHDSVRDRVPDGRTGRDVHAYLQVPLPGRTAVRHRELVPYDRRGRAHDLPHDPRPGDDAGDELETGVAVGLVPVHEGAPRPLGRLGGEGRGVGTVVGVGAAEVGPEAAPRHDEVDDESVAIYEGRSLESDLLARTPPPPQEAVRAPPPLLLARRPPAEAVHPQNPEEGALALDLDSVPPVVVPPNPQRRRYRLAPAVHGRVPRVDVQAQVPHGVAADPARADRRAPRGVRSGPAGVPPGEEVGDPTVPRVGEGCEHAALEVEPPSVFPALYDVDGVADAQSGKTVGRLELGVDRVAGVPDGRVGDPVGLVRDDGRPAAGSGGRSGRVRPEPLAGRLGTLRNRTRLLAGRRLLRPRGLGGDPAGTMRPRWFRRLSR</sequence>
<feature type="compositionally biased region" description="Basic and acidic residues" evidence="1">
    <location>
        <begin position="185"/>
        <end position="202"/>
    </location>
</feature>
<protein>
    <recommendedName>
        <fullName evidence="2">Orc1-like AAA ATPase domain-containing protein</fullName>
    </recommendedName>
</protein>
<feature type="region of interest" description="Disordered" evidence="1">
    <location>
        <begin position="1564"/>
        <end position="1595"/>
    </location>
</feature>
<dbReference type="InterPro" id="IPR027417">
    <property type="entry name" value="P-loop_NTPase"/>
</dbReference>
<feature type="region of interest" description="Disordered" evidence="1">
    <location>
        <begin position="159"/>
        <end position="221"/>
    </location>
</feature>
<feature type="region of interest" description="Disordered" evidence="1">
    <location>
        <begin position="1653"/>
        <end position="1688"/>
    </location>
</feature>
<evidence type="ECO:0000313" key="3">
    <source>
        <dbReference type="EMBL" id="EJK77793.1"/>
    </source>
</evidence>
<proteinExistence type="predicted"/>
<dbReference type="eggNOG" id="ENOG502SDA5">
    <property type="taxonomic scope" value="Eukaryota"/>
</dbReference>
<feature type="compositionally biased region" description="Basic and acidic residues" evidence="1">
    <location>
        <begin position="164"/>
        <end position="178"/>
    </location>
</feature>
<organism evidence="3 4">
    <name type="scientific">Thalassiosira oceanica</name>
    <name type="common">Marine diatom</name>
    <dbReference type="NCBI Taxonomy" id="159749"/>
    <lineage>
        <taxon>Eukaryota</taxon>
        <taxon>Sar</taxon>
        <taxon>Stramenopiles</taxon>
        <taxon>Ochrophyta</taxon>
        <taxon>Bacillariophyta</taxon>
        <taxon>Coscinodiscophyceae</taxon>
        <taxon>Thalassiosirophycidae</taxon>
        <taxon>Thalassiosirales</taxon>
        <taxon>Thalassiosiraceae</taxon>
        <taxon>Thalassiosira</taxon>
    </lineage>
</organism>
<feature type="compositionally biased region" description="Low complexity" evidence="1">
    <location>
        <begin position="1578"/>
        <end position="1595"/>
    </location>
</feature>
<feature type="non-terminal residue" evidence="3">
    <location>
        <position position="1725"/>
    </location>
</feature>
<reference evidence="3 4" key="1">
    <citation type="journal article" date="2012" name="Genome Biol.">
        <title>Genome and low-iron response of an oceanic diatom adapted to chronic iron limitation.</title>
        <authorList>
            <person name="Lommer M."/>
            <person name="Specht M."/>
            <person name="Roy A.S."/>
            <person name="Kraemer L."/>
            <person name="Andreson R."/>
            <person name="Gutowska M.A."/>
            <person name="Wolf J."/>
            <person name="Bergner S.V."/>
            <person name="Schilhabel M.B."/>
            <person name="Klostermeier U.C."/>
            <person name="Beiko R.G."/>
            <person name="Rosenstiel P."/>
            <person name="Hippler M."/>
            <person name="Laroche J."/>
        </authorList>
    </citation>
    <scope>NUCLEOTIDE SEQUENCE [LARGE SCALE GENOMIC DNA]</scope>
    <source>
        <strain evidence="3 4">CCMP1005</strain>
    </source>
</reference>
<feature type="region of interest" description="Disordered" evidence="1">
    <location>
        <begin position="1340"/>
        <end position="1364"/>
    </location>
</feature>
<dbReference type="InterPro" id="IPR041664">
    <property type="entry name" value="AAA_16"/>
</dbReference>
<dbReference type="Pfam" id="PF13191">
    <property type="entry name" value="AAA_16"/>
    <property type="match status" value="1"/>
</dbReference>
<feature type="domain" description="Orc1-like AAA ATPase" evidence="2">
    <location>
        <begin position="290"/>
        <end position="507"/>
    </location>
</feature>
<feature type="region of interest" description="Disordered" evidence="1">
    <location>
        <begin position="1702"/>
        <end position="1725"/>
    </location>
</feature>
<evidence type="ECO:0000256" key="1">
    <source>
        <dbReference type="SAM" id="MobiDB-lite"/>
    </source>
</evidence>
<comment type="caution">
    <text evidence="3">The sequence shown here is derived from an EMBL/GenBank/DDBJ whole genome shotgun (WGS) entry which is preliminary data.</text>
</comment>
<name>K0TGE4_THAOC</name>
<gene>
    <name evidence="3" type="ORF">THAOC_00354</name>
</gene>
<dbReference type="EMBL" id="AGNL01000410">
    <property type="protein sequence ID" value="EJK77793.1"/>
    <property type="molecule type" value="Genomic_DNA"/>
</dbReference>
<dbReference type="OrthoDB" id="47974at2759"/>
<keyword evidence="4" id="KW-1185">Reference proteome</keyword>
<evidence type="ECO:0000313" key="4">
    <source>
        <dbReference type="Proteomes" id="UP000266841"/>
    </source>
</evidence>
<dbReference type="PANTHER" id="PTHR43642:SF1">
    <property type="entry name" value="HYBRID SIGNAL TRANSDUCTION HISTIDINE KINASE G"/>
    <property type="match status" value="1"/>
</dbReference>